<name>A0A4Y7RPY2_9FIRM</name>
<dbReference type="EMBL" id="QFFZ01000020">
    <property type="protein sequence ID" value="TEB10856.1"/>
    <property type="molecule type" value="Genomic_DNA"/>
</dbReference>
<accession>A0A4Y7RPY2</accession>
<dbReference type="AlphaFoldDB" id="A0A4Y7RPY2"/>
<dbReference type="OrthoDB" id="1721427at2"/>
<comment type="caution">
    <text evidence="1">The sequence shown here is derived from an EMBL/GenBank/DDBJ whole genome shotgun (WGS) entry which is preliminary data.</text>
</comment>
<dbReference type="Gene3D" id="2.50.20.20">
    <property type="match status" value="1"/>
</dbReference>
<gene>
    <name evidence="1" type="ORF">Pmgp_02023</name>
</gene>
<proteinExistence type="predicted"/>
<dbReference type="Proteomes" id="UP000297597">
    <property type="component" value="Unassembled WGS sequence"/>
</dbReference>
<reference evidence="1 2" key="1">
    <citation type="journal article" date="2018" name="Environ. Microbiol.">
        <title>Novel energy conservation strategies and behaviour of Pelotomaculum schinkii driving syntrophic propionate catabolism.</title>
        <authorList>
            <person name="Hidalgo-Ahumada C.A.P."/>
            <person name="Nobu M.K."/>
            <person name="Narihiro T."/>
            <person name="Tamaki H."/>
            <person name="Liu W.T."/>
            <person name="Kamagata Y."/>
            <person name="Stams A.J.M."/>
            <person name="Imachi H."/>
            <person name="Sousa D.Z."/>
        </authorList>
    </citation>
    <scope>NUCLEOTIDE SEQUENCE [LARGE SCALE GENOMIC DNA]</scope>
    <source>
        <strain evidence="1 2">MGP</strain>
    </source>
</reference>
<organism evidence="1 2">
    <name type="scientific">Pelotomaculum propionicicum</name>
    <dbReference type="NCBI Taxonomy" id="258475"/>
    <lineage>
        <taxon>Bacteria</taxon>
        <taxon>Bacillati</taxon>
        <taxon>Bacillota</taxon>
        <taxon>Clostridia</taxon>
        <taxon>Eubacteriales</taxon>
        <taxon>Desulfotomaculaceae</taxon>
        <taxon>Pelotomaculum</taxon>
    </lineage>
</organism>
<dbReference type="RefSeq" id="WP_134213865.1">
    <property type="nucleotide sequence ID" value="NZ_QFFZ01000020.1"/>
</dbReference>
<sequence>MLRSHWVVINKKTVLIALSLLLLLVIIAQGAGRLLSRGIGKMMPPQQMLQTGLEKTRASSSFRYQAETKLTSEGKANTDFLSKVEGERVAPDLVRMKGVMMNTPIEFIQVSNGSYFKDQPSGKWIALPGNKLSDSELFYAELNPLAYFNFKDVPELKYKGLDKVNGEKLILLEMRPNLMDPFLELRLTDYFFKVWLSPEDYRLRQAALQARDKYNTKGGIEINLRFWDYDKNITISPPEVN</sequence>
<evidence type="ECO:0000313" key="2">
    <source>
        <dbReference type="Proteomes" id="UP000297597"/>
    </source>
</evidence>
<evidence type="ECO:0000313" key="1">
    <source>
        <dbReference type="EMBL" id="TEB10856.1"/>
    </source>
</evidence>
<keyword evidence="2" id="KW-1185">Reference proteome</keyword>
<protein>
    <submittedName>
        <fullName evidence="1">Uncharacterized protein</fullName>
    </submittedName>
</protein>